<dbReference type="InParanoid" id="A0A3Q1FF98"/>
<dbReference type="STRING" id="80966.ENSAPOP00000014552"/>
<dbReference type="Gene3D" id="2.60.40.10">
    <property type="entry name" value="Immunoglobulins"/>
    <property type="match status" value="2"/>
</dbReference>
<keyword evidence="1" id="KW-0472">Membrane</keyword>
<dbReference type="InterPro" id="IPR013783">
    <property type="entry name" value="Ig-like_fold"/>
</dbReference>
<dbReference type="AlphaFoldDB" id="A0A3Q1FF98"/>
<feature type="chain" id="PRO_5018579942" evidence="2">
    <location>
        <begin position="21"/>
        <end position="365"/>
    </location>
</feature>
<feature type="transmembrane region" description="Helical" evidence="1">
    <location>
        <begin position="225"/>
        <end position="249"/>
    </location>
</feature>
<evidence type="ECO:0000256" key="1">
    <source>
        <dbReference type="SAM" id="Phobius"/>
    </source>
</evidence>
<dbReference type="PANTHER" id="PTHR20859">
    <property type="entry name" value="INTERFERON/INTERLEUKIN RECEPTOR"/>
    <property type="match status" value="1"/>
</dbReference>
<accession>A0A3Q1FF98</accession>
<keyword evidence="1" id="KW-0812">Transmembrane</keyword>
<keyword evidence="1" id="KW-1133">Transmembrane helix</keyword>
<sequence length="365" mass="40449">MNKLLVITVSLCLDLNCTVASELLKRPTNVRLTSHNMNLVLKWDPPEGTTSDMVYTTMYRSSATDYRIGCSNISSFECDFTALKISQYGNYTGRVQALLGEESSNWVESNYITLDTDTVIGSPTVSLSSNGPTLEVTIQDPVLSILTLRDVYNGVTYNITYWKKGQNEKARSIANMQQNRVVLNDLGPRTKYCVQVQINTDKNRNPSQPSNITCESTANEQEAPWVAALVAFVIMAVAVALLVVVVVYWKSISQFLCPKDALPPHFESLLAHPKSNIYLQLSPAEEICHRCSIIAGTEVVKAVDLHTLRNRHIFKLGFRVKCNNFCSSPSILLKACAPVKWCLAEPQTCAGAILIHHSGDVIFVL</sequence>
<keyword evidence="5" id="KW-1185">Reference proteome</keyword>
<feature type="signal peptide" evidence="2">
    <location>
        <begin position="1"/>
        <end position="20"/>
    </location>
</feature>
<dbReference type="Pfam" id="PF09294">
    <property type="entry name" value="Interfer-bind"/>
    <property type="match status" value="1"/>
</dbReference>
<dbReference type="GO" id="GO:0004896">
    <property type="term" value="F:cytokine receptor activity"/>
    <property type="evidence" value="ECO:0007669"/>
    <property type="project" value="TreeGrafter"/>
</dbReference>
<dbReference type="PROSITE" id="PS50853">
    <property type="entry name" value="FN3"/>
    <property type="match status" value="2"/>
</dbReference>
<organism evidence="4 5">
    <name type="scientific">Acanthochromis polyacanthus</name>
    <name type="common">spiny chromis</name>
    <dbReference type="NCBI Taxonomy" id="80966"/>
    <lineage>
        <taxon>Eukaryota</taxon>
        <taxon>Metazoa</taxon>
        <taxon>Chordata</taxon>
        <taxon>Craniata</taxon>
        <taxon>Vertebrata</taxon>
        <taxon>Euteleostomi</taxon>
        <taxon>Actinopterygii</taxon>
        <taxon>Neopterygii</taxon>
        <taxon>Teleostei</taxon>
        <taxon>Neoteleostei</taxon>
        <taxon>Acanthomorphata</taxon>
        <taxon>Ovalentaria</taxon>
        <taxon>Pomacentridae</taxon>
        <taxon>Acanthochromis</taxon>
    </lineage>
</organism>
<feature type="domain" description="Fibronectin type-III" evidence="3">
    <location>
        <begin position="119"/>
        <end position="220"/>
    </location>
</feature>
<evidence type="ECO:0000256" key="2">
    <source>
        <dbReference type="SAM" id="SignalP"/>
    </source>
</evidence>
<dbReference type="GeneTree" id="ENSGT00940000158231"/>
<proteinExistence type="predicted"/>
<dbReference type="InterPro" id="IPR003961">
    <property type="entry name" value="FN3_dom"/>
</dbReference>
<reference evidence="4" key="1">
    <citation type="submission" date="2025-08" db="UniProtKB">
        <authorList>
            <consortium name="Ensembl"/>
        </authorList>
    </citation>
    <scope>IDENTIFICATION</scope>
</reference>
<evidence type="ECO:0000259" key="3">
    <source>
        <dbReference type="PROSITE" id="PS50853"/>
    </source>
</evidence>
<keyword evidence="2" id="KW-0732">Signal</keyword>
<reference evidence="4" key="2">
    <citation type="submission" date="2025-09" db="UniProtKB">
        <authorList>
            <consortium name="Ensembl"/>
        </authorList>
    </citation>
    <scope>IDENTIFICATION</scope>
</reference>
<evidence type="ECO:0000313" key="5">
    <source>
        <dbReference type="Proteomes" id="UP000257200"/>
    </source>
</evidence>
<dbReference type="Pfam" id="PF01108">
    <property type="entry name" value="Tissue_fac"/>
    <property type="match status" value="1"/>
</dbReference>
<dbReference type="InterPro" id="IPR015373">
    <property type="entry name" value="Interferon/interleukin_rcp_dom"/>
</dbReference>
<dbReference type="Proteomes" id="UP000257200">
    <property type="component" value="Unplaced"/>
</dbReference>
<dbReference type="SUPFAM" id="SSF49265">
    <property type="entry name" value="Fibronectin type III"/>
    <property type="match status" value="2"/>
</dbReference>
<feature type="domain" description="Fibronectin type-III" evidence="3">
    <location>
        <begin position="26"/>
        <end position="117"/>
    </location>
</feature>
<dbReference type="PANTHER" id="PTHR20859:SF46">
    <property type="entry name" value="INTERFERON GAMMA RECEPTOR 2"/>
    <property type="match status" value="1"/>
</dbReference>
<dbReference type="Ensembl" id="ENSAPOT00000032874.1">
    <property type="protein sequence ID" value="ENSAPOP00000014552.1"/>
    <property type="gene ID" value="ENSAPOG00000017506.1"/>
</dbReference>
<name>A0A3Q1FF98_9TELE</name>
<protein>
    <submittedName>
        <fullName evidence="4">Interleukin-10 receptor subunit beta-like</fullName>
    </submittedName>
</protein>
<dbReference type="InterPro" id="IPR036116">
    <property type="entry name" value="FN3_sf"/>
</dbReference>
<dbReference type="GO" id="GO:0005886">
    <property type="term" value="C:plasma membrane"/>
    <property type="evidence" value="ECO:0007669"/>
    <property type="project" value="TreeGrafter"/>
</dbReference>
<dbReference type="InterPro" id="IPR050650">
    <property type="entry name" value="Type-II_Cytokine-TF_Rcpt"/>
</dbReference>
<evidence type="ECO:0000313" key="4">
    <source>
        <dbReference type="Ensembl" id="ENSAPOP00000014552.1"/>
    </source>
</evidence>